<evidence type="ECO:0000313" key="2">
    <source>
        <dbReference type="Proteomes" id="UP001652445"/>
    </source>
</evidence>
<sequence length="194" mass="21881">MITNMIAGFDAVRAQKDLENKLAVQIAGLIGLVLETAKSNVRHYPDVRNHLERHLFVLANDMINGEVTTDYWQAWLEQFGKGSLMADSQQNPGLTKYMSSDAWNRLRPSGSRVVVGRTMGNYKSIDGKVRYSGGGFAGVDLEELAARGDIDRKFGPTPPTYFLRVALQSNRNRILQGLGQVIDEFPYHRYFRQE</sequence>
<reference evidence="1 2" key="1">
    <citation type="submission" date="2022-09" db="EMBL/GenBank/DDBJ databases">
        <authorList>
            <person name="Han X.L."/>
            <person name="Wang Q."/>
            <person name="Lu T."/>
        </authorList>
    </citation>
    <scope>NUCLEOTIDE SEQUENCE [LARGE SCALE GENOMIC DNA]</scope>
    <source>
        <strain evidence="1 2">WQ 127069</strain>
    </source>
</reference>
<dbReference type="Proteomes" id="UP001652445">
    <property type="component" value="Unassembled WGS sequence"/>
</dbReference>
<evidence type="ECO:0000313" key="1">
    <source>
        <dbReference type="EMBL" id="MCU6798000.1"/>
    </source>
</evidence>
<organism evidence="1 2">
    <name type="scientific">Paenibacillus baimaensis</name>
    <dbReference type="NCBI Taxonomy" id="2982185"/>
    <lineage>
        <taxon>Bacteria</taxon>
        <taxon>Bacillati</taxon>
        <taxon>Bacillota</taxon>
        <taxon>Bacilli</taxon>
        <taxon>Bacillales</taxon>
        <taxon>Paenibacillaceae</taxon>
        <taxon>Paenibacillus</taxon>
    </lineage>
</organism>
<proteinExistence type="predicted"/>
<dbReference type="RefSeq" id="WP_262688681.1">
    <property type="nucleotide sequence ID" value="NZ_JAOQIO010000124.1"/>
</dbReference>
<accession>A0ABT2UTR5</accession>
<protein>
    <submittedName>
        <fullName evidence="1">Uncharacterized protein</fullName>
    </submittedName>
</protein>
<comment type="caution">
    <text evidence="1">The sequence shown here is derived from an EMBL/GenBank/DDBJ whole genome shotgun (WGS) entry which is preliminary data.</text>
</comment>
<dbReference type="EMBL" id="JAOQIO010000124">
    <property type="protein sequence ID" value="MCU6798000.1"/>
    <property type="molecule type" value="Genomic_DNA"/>
</dbReference>
<gene>
    <name evidence="1" type="ORF">OB236_38335</name>
</gene>
<name>A0ABT2UTR5_9BACL</name>
<keyword evidence="2" id="KW-1185">Reference proteome</keyword>